<gene>
    <name evidence="2" type="ORF">S01H1_76347</name>
</gene>
<proteinExistence type="predicted"/>
<comment type="caution">
    <text evidence="2">The sequence shown here is derived from an EMBL/GenBank/DDBJ whole genome shotgun (WGS) entry which is preliminary data.</text>
</comment>
<feature type="non-terminal residue" evidence="2">
    <location>
        <position position="1"/>
    </location>
</feature>
<dbReference type="AlphaFoldDB" id="X0YCF1"/>
<reference evidence="2" key="1">
    <citation type="journal article" date="2014" name="Front. Microbiol.">
        <title>High frequency of phylogenetically diverse reductive dehalogenase-homologous genes in deep subseafloor sedimentary metagenomes.</title>
        <authorList>
            <person name="Kawai M."/>
            <person name="Futagami T."/>
            <person name="Toyoda A."/>
            <person name="Takaki Y."/>
            <person name="Nishi S."/>
            <person name="Hori S."/>
            <person name="Arai W."/>
            <person name="Tsubouchi T."/>
            <person name="Morono Y."/>
            <person name="Uchiyama I."/>
            <person name="Ito T."/>
            <person name="Fujiyama A."/>
            <person name="Inagaki F."/>
            <person name="Takami H."/>
        </authorList>
    </citation>
    <scope>NUCLEOTIDE SEQUENCE</scope>
    <source>
        <strain evidence="2">Expedition CK06-06</strain>
    </source>
</reference>
<evidence type="ECO:0000313" key="2">
    <source>
        <dbReference type="EMBL" id="GAG53529.1"/>
    </source>
</evidence>
<dbReference type="EMBL" id="BARS01051231">
    <property type="protein sequence ID" value="GAG53529.1"/>
    <property type="molecule type" value="Genomic_DNA"/>
</dbReference>
<name>X0YCF1_9ZZZZ</name>
<feature type="compositionally biased region" description="Basic and acidic residues" evidence="1">
    <location>
        <begin position="21"/>
        <end position="30"/>
    </location>
</feature>
<evidence type="ECO:0000256" key="1">
    <source>
        <dbReference type="SAM" id="MobiDB-lite"/>
    </source>
</evidence>
<sequence length="62" mass="7203">SFRDQADHAFLIVKRRSYNPERRSALERPGRSALDWNTYPPLTDKVTDHDGDENTETLTVRS</sequence>
<feature type="region of interest" description="Disordered" evidence="1">
    <location>
        <begin position="21"/>
        <end position="62"/>
    </location>
</feature>
<accession>X0YCF1</accession>
<organism evidence="2">
    <name type="scientific">marine sediment metagenome</name>
    <dbReference type="NCBI Taxonomy" id="412755"/>
    <lineage>
        <taxon>unclassified sequences</taxon>
        <taxon>metagenomes</taxon>
        <taxon>ecological metagenomes</taxon>
    </lineage>
</organism>
<protein>
    <submittedName>
        <fullName evidence="2">Uncharacterized protein</fullName>
    </submittedName>
</protein>